<dbReference type="AlphaFoldDB" id="F4LMH3"/>
<dbReference type="STRING" id="906968.Trebr_0287"/>
<proteinExistence type="predicted"/>
<evidence type="ECO:0000259" key="1">
    <source>
        <dbReference type="Pfam" id="PF14393"/>
    </source>
</evidence>
<dbReference type="OrthoDB" id="9798746at2"/>
<feature type="domain" description="DUF4422" evidence="1">
    <location>
        <begin position="12"/>
        <end position="249"/>
    </location>
</feature>
<dbReference type="KEGG" id="tbe:Trebr_0287"/>
<keyword evidence="3" id="KW-1185">Reference proteome</keyword>
<protein>
    <submittedName>
        <fullName evidence="2">Exopolysaccharide biosynthesis protein</fullName>
    </submittedName>
</protein>
<dbReference type="RefSeq" id="WP_013757454.1">
    <property type="nucleotide sequence ID" value="NC_015500.1"/>
</dbReference>
<reference evidence="3" key="1">
    <citation type="submission" date="2011-04" db="EMBL/GenBank/DDBJ databases">
        <title>The complete genome of Treponema brennaborense DSM 12168.</title>
        <authorList>
            <person name="Lucas S."/>
            <person name="Han J."/>
            <person name="Lapidus A."/>
            <person name="Bruce D."/>
            <person name="Goodwin L."/>
            <person name="Pitluck S."/>
            <person name="Peters L."/>
            <person name="Kyrpides N."/>
            <person name="Mavromatis K."/>
            <person name="Ivanova N."/>
            <person name="Mikhailova N."/>
            <person name="Pagani I."/>
            <person name="Teshima H."/>
            <person name="Detter J.C."/>
            <person name="Tapia R."/>
            <person name="Han C."/>
            <person name="Land M."/>
            <person name="Hauser L."/>
            <person name="Markowitz V."/>
            <person name="Cheng J.-F."/>
            <person name="Hugenholtz P."/>
            <person name="Woyke T."/>
            <person name="Wu D."/>
            <person name="Gronow S."/>
            <person name="Wellnitz S."/>
            <person name="Brambilla E."/>
            <person name="Klenk H.-P."/>
            <person name="Eisen J.A."/>
        </authorList>
    </citation>
    <scope>NUCLEOTIDE SEQUENCE [LARGE SCALE GENOMIC DNA]</scope>
    <source>
        <strain evidence="3">DSM 12168 / CIP 105900 / DD5/3</strain>
    </source>
</reference>
<dbReference type="InterPro" id="IPR025536">
    <property type="entry name" value="DUF4422"/>
</dbReference>
<sequence length="303" mass="36692">MYKRQIDNSKIKILVCCHKQCELPLNTDNIFLPIHVGAAINSIDLKMQRDDQVNGVLCDNISSKNKSFCELTAMYWAWKNIKKLYPSLEYIGLNHYRRYFAFEKYYGLRDIYPETDVLNYIINMKRLTHFLAEGYTIIPKRKIYPYPLQIDYSVCHVSEDIRTLRKVIIDLYPEYITSYDHVLLHNNKLAHYNMLIMEYSHFDSYSDWLFSILFEAEKRIDIHCYNDIQMRIFGYMSERLFCVWLYHNKIKTKEVPVYWFTNIGKQGLLQYMFDKHRNKTAFRIKWDYMNSPFRKLINIFKVK</sequence>
<accession>F4LMH3</accession>
<dbReference type="HOGENOM" id="CLU_065769_1_0_12"/>
<evidence type="ECO:0000313" key="3">
    <source>
        <dbReference type="Proteomes" id="UP000006546"/>
    </source>
</evidence>
<dbReference type="eggNOG" id="COG1442">
    <property type="taxonomic scope" value="Bacteria"/>
</dbReference>
<name>F4LMH3_TREBD</name>
<dbReference type="Proteomes" id="UP000006546">
    <property type="component" value="Chromosome"/>
</dbReference>
<dbReference type="Pfam" id="PF14393">
    <property type="entry name" value="DUF4422"/>
    <property type="match status" value="1"/>
</dbReference>
<dbReference type="EMBL" id="CP002696">
    <property type="protein sequence ID" value="AEE15735.1"/>
    <property type="molecule type" value="Genomic_DNA"/>
</dbReference>
<gene>
    <name evidence="2" type="ordered locus">Trebr_0287</name>
</gene>
<evidence type="ECO:0000313" key="2">
    <source>
        <dbReference type="EMBL" id="AEE15735.1"/>
    </source>
</evidence>
<organism evidence="2 3">
    <name type="scientific">Treponema brennaborense (strain DSM 12168 / CIP 105900 / DD5/3)</name>
    <dbReference type="NCBI Taxonomy" id="906968"/>
    <lineage>
        <taxon>Bacteria</taxon>
        <taxon>Pseudomonadati</taxon>
        <taxon>Spirochaetota</taxon>
        <taxon>Spirochaetia</taxon>
        <taxon>Spirochaetales</taxon>
        <taxon>Treponemataceae</taxon>
        <taxon>Treponema</taxon>
    </lineage>
</organism>